<dbReference type="InterPro" id="IPR012678">
    <property type="entry name" value="Ribosomal_uL23/eL15/eS24_sf"/>
</dbReference>
<evidence type="ECO:0000256" key="3">
    <source>
        <dbReference type="ARBA" id="ARBA00023274"/>
    </source>
</evidence>
<comment type="similarity">
    <text evidence="1">Belongs to the universal ribosomal protein uL23 family.</text>
</comment>
<dbReference type="GeneID" id="40350885"/>
<dbReference type="GO" id="GO:0005840">
    <property type="term" value="C:ribosome"/>
    <property type="evidence" value="ECO:0007669"/>
    <property type="project" value="UniProtKB-KW"/>
</dbReference>
<dbReference type="GO" id="GO:0006412">
    <property type="term" value="P:translation"/>
    <property type="evidence" value="ECO:0007669"/>
    <property type="project" value="InterPro"/>
</dbReference>
<dbReference type="InterPro" id="IPR012677">
    <property type="entry name" value="Nucleotide-bd_a/b_plait_sf"/>
</dbReference>
<dbReference type="GO" id="GO:0003735">
    <property type="term" value="F:structural constituent of ribosome"/>
    <property type="evidence" value="ECO:0007669"/>
    <property type="project" value="InterPro"/>
</dbReference>
<dbReference type="InterPro" id="IPR013025">
    <property type="entry name" value="Ribosomal_uL23-like"/>
</dbReference>
<reference evidence="5" key="1">
    <citation type="journal article" date="2019" name="Genome Biol. Evol.">
        <title>Tracing the Evolution of the Plastome and Mitogenome in the Chloropicophyceae Uncovered Convergent tRNA Gene Losses and a Variant Plastid Genetic Code.</title>
        <authorList>
            <person name="Turmel M."/>
            <person name="Dos Santos A.L."/>
            <person name="Otis C."/>
            <person name="Sergerie R."/>
            <person name="Lemieux C."/>
        </authorList>
    </citation>
    <scope>NUCLEOTIDE SEQUENCE</scope>
</reference>
<dbReference type="RefSeq" id="YP_009646292.1">
    <property type="nucleotide sequence ID" value="NC_042485.1"/>
</dbReference>
<dbReference type="Gene3D" id="3.30.70.330">
    <property type="match status" value="1"/>
</dbReference>
<geneLocation type="chloroplast" evidence="5"/>
<keyword evidence="5" id="KW-0150">Chloroplast</keyword>
<evidence type="ECO:0000256" key="4">
    <source>
        <dbReference type="ARBA" id="ARBA00035287"/>
    </source>
</evidence>
<protein>
    <recommendedName>
        <fullName evidence="4">Large ribosomal subunit protein uL23c</fullName>
    </recommendedName>
</protein>
<evidence type="ECO:0000256" key="1">
    <source>
        <dbReference type="ARBA" id="ARBA00006700"/>
    </source>
</evidence>
<dbReference type="EMBL" id="MK085989">
    <property type="protein sequence ID" value="QBX97859.1"/>
    <property type="molecule type" value="Genomic_DNA"/>
</dbReference>
<dbReference type="AlphaFoldDB" id="A0A4D6C4A3"/>
<keyword evidence="3" id="KW-0687">Ribonucleoprotein</keyword>
<dbReference type="SUPFAM" id="SSF54189">
    <property type="entry name" value="Ribosomal proteins S24e, L23 and L15e"/>
    <property type="match status" value="1"/>
</dbReference>
<sequence>MIRPVLTEKSLRLMEEGQYTFDLNREWTKPQIKFFIEDLFKVQVSAIRTYRLPRQLKTQKRAIIQLQGSQTLDYTFSEAEES</sequence>
<evidence type="ECO:0000256" key="2">
    <source>
        <dbReference type="ARBA" id="ARBA00022980"/>
    </source>
</evidence>
<keyword evidence="2 5" id="KW-0689">Ribosomal protein</keyword>
<name>A0A4D6C4A3_9CHLO</name>
<gene>
    <name evidence="5" type="primary">rpl23</name>
</gene>
<dbReference type="GO" id="GO:1990904">
    <property type="term" value="C:ribonucleoprotein complex"/>
    <property type="evidence" value="ECO:0007669"/>
    <property type="project" value="UniProtKB-KW"/>
</dbReference>
<accession>A0A4D6C4A3</accession>
<organism evidence="5">
    <name type="scientific">Chloropicon mariensis</name>
    <dbReference type="NCBI Taxonomy" id="1606511"/>
    <lineage>
        <taxon>Eukaryota</taxon>
        <taxon>Viridiplantae</taxon>
        <taxon>Chlorophyta</taxon>
        <taxon>Chloropicophyceae</taxon>
        <taxon>Chloropicales</taxon>
        <taxon>Chloropicaceae</taxon>
        <taxon>Chloropicon</taxon>
    </lineage>
</organism>
<dbReference type="Pfam" id="PF00276">
    <property type="entry name" value="Ribosomal_L23"/>
    <property type="match status" value="1"/>
</dbReference>
<keyword evidence="5" id="KW-0934">Plastid</keyword>
<evidence type="ECO:0000313" key="5">
    <source>
        <dbReference type="EMBL" id="QBX97859.1"/>
    </source>
</evidence>
<proteinExistence type="inferred from homology"/>